<accession>A0A2U1TCX9</accession>
<dbReference type="PIRSF" id="PIRSF008502">
    <property type="entry name" value="UCP008502"/>
    <property type="match status" value="1"/>
</dbReference>
<comment type="caution">
    <text evidence="1">The sequence shown here is derived from an EMBL/GenBank/DDBJ whole genome shotgun (WGS) entry which is preliminary data.</text>
</comment>
<dbReference type="Proteomes" id="UP000244962">
    <property type="component" value="Unassembled WGS sequence"/>
</dbReference>
<dbReference type="SUPFAM" id="SSF160379">
    <property type="entry name" value="SP0830-like"/>
    <property type="match status" value="1"/>
</dbReference>
<gene>
    <name evidence="1" type="ORF">DF223_09825</name>
</gene>
<dbReference type="InterPro" id="IPR012545">
    <property type="entry name" value="DUF1697"/>
</dbReference>
<dbReference type="EMBL" id="QEFB01000010">
    <property type="protein sequence ID" value="PWC06748.1"/>
    <property type="molecule type" value="Genomic_DNA"/>
</dbReference>
<dbReference type="Gene3D" id="3.30.70.1280">
    <property type="entry name" value="SP0830-like domains"/>
    <property type="match status" value="1"/>
</dbReference>
<organism evidence="1 2">
    <name type="scientific">Mycetocola zhujimingii</name>
    <dbReference type="NCBI Taxonomy" id="2079792"/>
    <lineage>
        <taxon>Bacteria</taxon>
        <taxon>Bacillati</taxon>
        <taxon>Actinomycetota</taxon>
        <taxon>Actinomycetes</taxon>
        <taxon>Micrococcales</taxon>
        <taxon>Microbacteriaceae</taxon>
        <taxon>Mycetocola</taxon>
    </lineage>
</organism>
<evidence type="ECO:0000313" key="2">
    <source>
        <dbReference type="Proteomes" id="UP000244962"/>
    </source>
</evidence>
<sequence>MTTSGTQNDAPRRWVALLRGVNVGGVTIRSAPLADVFRALGFDDVKTVLASGNVLFTTTEDDGSALTGRIEKALTDEFGYSARVVLVRQSTLADVVTAYPFDEVDDRQPYVIFASDPMIFGGVDLADLDESIERVASGDDVLYWEVRRGLSTDSTFSKRTAKAKSTAVTTTRNLRTLRKLL</sequence>
<dbReference type="PANTHER" id="PTHR36439:SF1">
    <property type="entry name" value="DUF1697 DOMAIN-CONTAINING PROTEIN"/>
    <property type="match status" value="1"/>
</dbReference>
<reference evidence="2" key="1">
    <citation type="submission" date="2018-04" db="EMBL/GenBank/DDBJ databases">
        <authorList>
            <person name="Liu S."/>
            <person name="Wang Z."/>
            <person name="Li J."/>
        </authorList>
    </citation>
    <scope>NUCLEOTIDE SEQUENCE [LARGE SCALE GENOMIC DNA]</scope>
    <source>
        <strain evidence="2">622</strain>
    </source>
</reference>
<name>A0A2U1TCX9_9MICO</name>
<dbReference type="AlphaFoldDB" id="A0A2U1TCX9"/>
<dbReference type="PANTHER" id="PTHR36439">
    <property type="entry name" value="BLL4334 PROTEIN"/>
    <property type="match status" value="1"/>
</dbReference>
<dbReference type="RefSeq" id="WP_108391823.1">
    <property type="nucleotide sequence ID" value="NZ_CP026949.1"/>
</dbReference>
<keyword evidence="2" id="KW-1185">Reference proteome</keyword>
<evidence type="ECO:0000313" key="1">
    <source>
        <dbReference type="EMBL" id="PWC06748.1"/>
    </source>
</evidence>
<dbReference type="OrthoDB" id="9806494at2"/>
<dbReference type="Pfam" id="PF08002">
    <property type="entry name" value="DUF1697"/>
    <property type="match status" value="1"/>
</dbReference>
<dbReference type="KEGG" id="myl:C3E77_11855"/>
<protein>
    <submittedName>
        <fullName evidence="1">DUF1697 domain-containing protein</fullName>
    </submittedName>
</protein>
<proteinExistence type="predicted"/>